<reference evidence="1 2" key="1">
    <citation type="submission" date="2009-10" db="EMBL/GenBank/DDBJ databases">
        <authorList>
            <person name="Weinstock G."/>
            <person name="Sodergren E."/>
            <person name="Clifton S."/>
            <person name="Fulton L."/>
            <person name="Fulton B."/>
            <person name="Courtney L."/>
            <person name="Fronick C."/>
            <person name="Harrison M."/>
            <person name="Strong C."/>
            <person name="Farmer C."/>
            <person name="Delahaunty K."/>
            <person name="Markovic C."/>
            <person name="Hall O."/>
            <person name="Minx P."/>
            <person name="Tomlinson C."/>
            <person name="Mitreva M."/>
            <person name="Nelson J."/>
            <person name="Hou S."/>
            <person name="Wollam A."/>
            <person name="Pepin K.H."/>
            <person name="Johnson M."/>
            <person name="Bhonagiri V."/>
            <person name="Nash W.E."/>
            <person name="Warren W."/>
            <person name="Chinwalla A."/>
            <person name="Mardis E.R."/>
            <person name="Wilson R.K."/>
        </authorList>
    </citation>
    <scope>NUCLEOTIDE SEQUENCE [LARGE SCALE GENOMIC DNA]</scope>
    <source>
        <strain evidence="1 2">ATCC 14685</strain>
    </source>
</reference>
<name>D0W5G9_NEICI</name>
<comment type="caution">
    <text evidence="1">The sequence shown here is derived from an EMBL/GenBank/DDBJ whole genome shotgun (WGS) entry which is preliminary data.</text>
</comment>
<organism evidence="1 2">
    <name type="scientific">Neisseria cinerea ATCC 14685</name>
    <dbReference type="NCBI Taxonomy" id="546262"/>
    <lineage>
        <taxon>Bacteria</taxon>
        <taxon>Pseudomonadati</taxon>
        <taxon>Pseudomonadota</taxon>
        <taxon>Betaproteobacteria</taxon>
        <taxon>Neisseriales</taxon>
        <taxon>Neisseriaceae</taxon>
        <taxon>Neisseria</taxon>
    </lineage>
</organism>
<gene>
    <name evidence="1" type="ORF">NEICINOT_04933</name>
</gene>
<dbReference type="STRING" id="546262.NEICINOT_04933"/>
<dbReference type="EMBL" id="ACDY02000014">
    <property type="protein sequence ID" value="EEZ70990.1"/>
    <property type="molecule type" value="Genomic_DNA"/>
</dbReference>
<evidence type="ECO:0000313" key="2">
    <source>
        <dbReference type="Proteomes" id="UP000003294"/>
    </source>
</evidence>
<evidence type="ECO:0000313" key="1">
    <source>
        <dbReference type="EMBL" id="EEZ70990.1"/>
    </source>
</evidence>
<proteinExistence type="predicted"/>
<accession>D0W5G9</accession>
<dbReference type="Proteomes" id="UP000003294">
    <property type="component" value="Unassembled WGS sequence"/>
</dbReference>
<dbReference type="AlphaFoldDB" id="D0W5G9"/>
<protein>
    <submittedName>
        <fullName evidence="1">Uncharacterized protein</fullName>
    </submittedName>
</protein>
<sequence>MPEKYFPTVRILINKQLAGISRYLKGCDKISIIKHGRGVCLKTENIPVEPDWQETGVAASGTVHQMVLYLFSSGIAFFLQTVSIL</sequence>